<reference evidence="1" key="1">
    <citation type="submission" date="2019-10" db="EMBL/GenBank/DDBJ databases">
        <authorList>
            <consortium name="Genoscope - CEA"/>
            <person name="William W."/>
        </authorList>
    </citation>
    <scope>NUCLEOTIDE SEQUENCE [LARGE SCALE GENOMIC DNA]</scope>
    <source>
        <strain evidence="1">BBR_PRJEB10994</strain>
    </source>
</reference>
<evidence type="ECO:0000313" key="1">
    <source>
        <dbReference type="EMBL" id="VXD21133.1"/>
    </source>
</evidence>
<comment type="caution">
    <text evidence="1">The sequence shown here is derived from an EMBL/GenBank/DDBJ whole genome shotgun (WGS) entry which is preliminary data.</text>
</comment>
<organism evidence="1 2">
    <name type="scientific">Planktothrix paucivesiculata PCC 9631</name>
    <dbReference type="NCBI Taxonomy" id="671071"/>
    <lineage>
        <taxon>Bacteria</taxon>
        <taxon>Bacillati</taxon>
        <taxon>Cyanobacteriota</taxon>
        <taxon>Cyanophyceae</taxon>
        <taxon>Oscillatoriophycideae</taxon>
        <taxon>Oscillatoriales</taxon>
        <taxon>Microcoleaceae</taxon>
        <taxon>Planktothrix</taxon>
    </lineage>
</organism>
<dbReference type="Gene3D" id="1.10.10.10">
    <property type="entry name" value="Winged helix-like DNA-binding domain superfamily/Winged helix DNA-binding domain"/>
    <property type="match status" value="1"/>
</dbReference>
<name>A0A7Z9BRR0_9CYAN</name>
<dbReference type="InterPro" id="IPR007367">
    <property type="entry name" value="DUF433"/>
</dbReference>
<dbReference type="PANTHER" id="PTHR34849">
    <property type="entry name" value="SSL5025 PROTEIN"/>
    <property type="match status" value="1"/>
</dbReference>
<dbReference type="InterPro" id="IPR036388">
    <property type="entry name" value="WH-like_DNA-bd_sf"/>
</dbReference>
<dbReference type="InterPro" id="IPR009057">
    <property type="entry name" value="Homeodomain-like_sf"/>
</dbReference>
<dbReference type="EMBL" id="CZCS02000195">
    <property type="protein sequence ID" value="VXD21133.1"/>
    <property type="molecule type" value="Genomic_DNA"/>
</dbReference>
<accession>A0A7Z9BRR0</accession>
<protein>
    <recommendedName>
        <fullName evidence="3">DUF433 domain-containing protein</fullName>
    </recommendedName>
</protein>
<gene>
    <name evidence="1" type="ORF">PL9631_540065</name>
</gene>
<dbReference type="RefSeq" id="WP_197046308.1">
    <property type="nucleotide sequence ID" value="NZ_LR735009.1"/>
</dbReference>
<dbReference type="PANTHER" id="PTHR34849:SF4">
    <property type="entry name" value="SLR1209 PROTEIN"/>
    <property type="match status" value="1"/>
</dbReference>
<evidence type="ECO:0008006" key="3">
    <source>
        <dbReference type="Google" id="ProtNLM"/>
    </source>
</evidence>
<dbReference type="AlphaFoldDB" id="A0A7Z9BRR0"/>
<dbReference type="Proteomes" id="UP000182190">
    <property type="component" value="Unassembled WGS sequence"/>
</dbReference>
<dbReference type="SUPFAM" id="SSF46689">
    <property type="entry name" value="Homeodomain-like"/>
    <property type="match status" value="1"/>
</dbReference>
<proteinExistence type="predicted"/>
<dbReference type="Pfam" id="PF04255">
    <property type="entry name" value="DUF433"/>
    <property type="match status" value="1"/>
</dbReference>
<keyword evidence="2" id="KW-1185">Reference proteome</keyword>
<sequence length="130" mass="15136">MDTQQLEKQLNNLKPAEKLQLIQTLAHNLSDDFLPKETSEPDSIANVGRVPIPVWKLVGYRRLGWSDLEILENFPHLQAEDLETAWDYAETYPDQINQELELYQQNQPLSVNYSPWDELINLIDRCTVDV</sequence>
<evidence type="ECO:0000313" key="2">
    <source>
        <dbReference type="Proteomes" id="UP000182190"/>
    </source>
</evidence>